<proteinExistence type="predicted"/>
<organism evidence="1 2">
    <name type="scientific">Mesorhizobium kowhaii</name>
    <dbReference type="NCBI Taxonomy" id="1300272"/>
    <lineage>
        <taxon>Bacteria</taxon>
        <taxon>Pseudomonadati</taxon>
        <taxon>Pseudomonadota</taxon>
        <taxon>Alphaproteobacteria</taxon>
        <taxon>Hyphomicrobiales</taxon>
        <taxon>Phyllobacteriaceae</taxon>
        <taxon>Mesorhizobium</taxon>
    </lineage>
</organism>
<dbReference type="AlphaFoldDB" id="A0A2W7CFA5"/>
<protein>
    <submittedName>
        <fullName evidence="1">Uncharacterized protein</fullName>
    </submittedName>
</protein>
<comment type="caution">
    <text evidence="1">The sequence shown here is derived from an EMBL/GenBank/DDBJ whole genome shotgun (WGS) entry which is preliminary data.</text>
</comment>
<accession>A0A2W7CFA5</accession>
<gene>
    <name evidence="1" type="ORF">B5V02_01285</name>
</gene>
<reference evidence="2" key="1">
    <citation type="submission" date="2017-03" db="EMBL/GenBank/DDBJ databases">
        <authorList>
            <person name="Safronova V.I."/>
            <person name="Sazanova A.L."/>
            <person name="Chirak E.R."/>
        </authorList>
    </citation>
    <scope>NUCLEOTIDE SEQUENCE [LARGE SCALE GENOMIC DNA]</scope>
    <source>
        <strain evidence="2">Ach-343</strain>
    </source>
</reference>
<keyword evidence="2" id="KW-1185">Reference proteome</keyword>
<evidence type="ECO:0000313" key="1">
    <source>
        <dbReference type="EMBL" id="PZV40218.1"/>
    </source>
</evidence>
<sequence>MAAEKRAIALAKRTITLAKWDVTMSEEMGQVVLRMFPTTGEPFPILLSPGQATRLGHDLQAPMFLPKITVQ</sequence>
<name>A0A2W7CFA5_9HYPH</name>
<dbReference type="EMBL" id="MZXV01000010">
    <property type="protein sequence ID" value="PZV40218.1"/>
    <property type="molecule type" value="Genomic_DNA"/>
</dbReference>
<evidence type="ECO:0000313" key="2">
    <source>
        <dbReference type="Proteomes" id="UP000248616"/>
    </source>
</evidence>
<dbReference type="Proteomes" id="UP000248616">
    <property type="component" value="Unassembled WGS sequence"/>
</dbReference>